<name>C3ZB06_BRAFL</name>
<protein>
    <submittedName>
        <fullName evidence="1">Uncharacterized protein</fullName>
    </submittedName>
</protein>
<organism>
    <name type="scientific">Branchiostoma floridae</name>
    <name type="common">Florida lancelet</name>
    <name type="synonym">Amphioxus</name>
    <dbReference type="NCBI Taxonomy" id="7739"/>
    <lineage>
        <taxon>Eukaryota</taxon>
        <taxon>Metazoa</taxon>
        <taxon>Chordata</taxon>
        <taxon>Cephalochordata</taxon>
        <taxon>Leptocardii</taxon>
        <taxon>Amphioxiformes</taxon>
        <taxon>Branchiostomatidae</taxon>
        <taxon>Branchiostoma</taxon>
    </lineage>
</organism>
<dbReference type="EMBL" id="GG666603">
    <property type="protein sequence ID" value="EEN50043.1"/>
    <property type="molecule type" value="Genomic_DNA"/>
</dbReference>
<accession>C3ZB06</accession>
<proteinExistence type="predicted"/>
<reference evidence="1" key="1">
    <citation type="journal article" date="2008" name="Nature">
        <title>The amphioxus genome and the evolution of the chordate karyotype.</title>
        <authorList>
            <consortium name="US DOE Joint Genome Institute (JGI-PGF)"/>
            <person name="Putnam N.H."/>
            <person name="Butts T."/>
            <person name="Ferrier D.E.K."/>
            <person name="Furlong R.F."/>
            <person name="Hellsten U."/>
            <person name="Kawashima T."/>
            <person name="Robinson-Rechavi M."/>
            <person name="Shoguchi E."/>
            <person name="Terry A."/>
            <person name="Yu J.-K."/>
            <person name="Benito-Gutierrez E.L."/>
            <person name="Dubchak I."/>
            <person name="Garcia-Fernandez J."/>
            <person name="Gibson-Brown J.J."/>
            <person name="Grigoriev I.V."/>
            <person name="Horton A.C."/>
            <person name="de Jong P.J."/>
            <person name="Jurka J."/>
            <person name="Kapitonov V.V."/>
            <person name="Kohara Y."/>
            <person name="Kuroki Y."/>
            <person name="Lindquist E."/>
            <person name="Lucas S."/>
            <person name="Osoegawa K."/>
            <person name="Pennacchio L.A."/>
            <person name="Salamov A.A."/>
            <person name="Satou Y."/>
            <person name="Sauka-Spengler T."/>
            <person name="Schmutz J."/>
            <person name="Shin-I T."/>
            <person name="Toyoda A."/>
            <person name="Bronner-Fraser M."/>
            <person name="Fujiyama A."/>
            <person name="Holland L.Z."/>
            <person name="Holland P.W.H."/>
            <person name="Satoh N."/>
            <person name="Rokhsar D.S."/>
        </authorList>
    </citation>
    <scope>NUCLEOTIDE SEQUENCE [LARGE SCALE GENOMIC DNA]</scope>
    <source>
        <strain evidence="1">S238N-H82</strain>
        <tissue evidence="1">Testes</tissue>
    </source>
</reference>
<dbReference type="AlphaFoldDB" id="C3ZB06"/>
<gene>
    <name evidence="1" type="ORF">BRAFLDRAFT_68528</name>
</gene>
<evidence type="ECO:0000313" key="1">
    <source>
        <dbReference type="EMBL" id="EEN50043.1"/>
    </source>
</evidence>
<dbReference type="InParanoid" id="C3ZB06"/>
<sequence length="165" mass="18314">MDKVEEVLGRVMKKHKLTIAPDMLQEFKDYVTPCLREKCFSAVHIYKEEPHRHLVFAGPPGLKASTTLAVLANERANQGDREESRNVGDGARPVEAEAVETVTDEAGEGAGNDELGEGGLRVQQGVGEYMLLRTCKVSCHIRSCISTIFGIEIFKLNFPGWFEIH</sequence>